<name>A0A7X4LHK5_9VIBR</name>
<evidence type="ECO:0000256" key="3">
    <source>
        <dbReference type="ARBA" id="ARBA00022723"/>
    </source>
</evidence>
<feature type="signal peptide" evidence="8">
    <location>
        <begin position="1"/>
        <end position="23"/>
    </location>
</feature>
<keyword evidence="3" id="KW-0479">Metal-binding</keyword>
<evidence type="ECO:0000256" key="7">
    <source>
        <dbReference type="ARBA" id="ARBA00023157"/>
    </source>
</evidence>
<evidence type="ECO:0000256" key="4">
    <source>
        <dbReference type="ARBA" id="ARBA00022729"/>
    </source>
</evidence>
<keyword evidence="5 9" id="KW-0378">Hydrolase</keyword>
<dbReference type="Gene3D" id="3.40.50.1820">
    <property type="entry name" value="alpha/beta hydrolase"/>
    <property type="match status" value="1"/>
</dbReference>
<gene>
    <name evidence="9" type="ORF">F9817_01495</name>
</gene>
<comment type="similarity">
    <text evidence="1">Belongs to the tannase family.</text>
</comment>
<dbReference type="PANTHER" id="PTHR33938">
    <property type="entry name" value="FERULOYL ESTERASE B-RELATED"/>
    <property type="match status" value="1"/>
</dbReference>
<dbReference type="Pfam" id="PF07519">
    <property type="entry name" value="Tannase"/>
    <property type="match status" value="1"/>
</dbReference>
<protein>
    <submittedName>
        <fullName evidence="9">Tannase/feruloyl esterase family alpha/beta hydrolase</fullName>
    </submittedName>
</protein>
<evidence type="ECO:0000313" key="9">
    <source>
        <dbReference type="EMBL" id="MZI91880.1"/>
    </source>
</evidence>
<sequence>MNKSIKILVGLGSLAAVPSCAFAVTAEQACTAMSQMSLTHVHIQKTEWVKAGHAAKDKMSALTGASAAGNALPAHCRINGAINERIGADGKKYAIQFELRMPTNWHGEFLFQGGGGLDGFVANAVGSIPVHGATAAPALQRGFAVVSMDGGHEGRNAEFAHDQQARLDYAYQAVGKVTSTAKQLIRHYYNEKITHSYFMGCSNGGREAMIAAERYPTEFNGIIAGDPGFRLSHAAIGEVWDTQILSSIAPKDKQGKPILSQAFSQAELNMVSKAIVQECDGKDGLKDGIINNYPACHFNPVELQCKNGEVEHCLSKNKVDALNKVFAGAKNSQGNALYSSWPFDTGIASKGWRLWKLGNSNDANKPNALNIVLGRDSLVNYYMTPPNPNFDLMKFDFDKDPARIAETSAINDANATYLNTFKSNGGKILIYQGISDPVFSADDIKDWYNQVEQYTSNGNKTEQRQWARLFMVPGMTHCGDGPGLDNFDPLTVMQHWVENGQAPERIIAQGKAFPGKKQPLCVYPKIAFYKGQGDVNNADSFECH</sequence>
<proteinExistence type="inferred from homology"/>
<dbReference type="Proteomes" id="UP000462621">
    <property type="component" value="Unassembled WGS sequence"/>
</dbReference>
<dbReference type="PANTHER" id="PTHR33938:SF15">
    <property type="entry name" value="FERULOYL ESTERASE B-RELATED"/>
    <property type="match status" value="1"/>
</dbReference>
<dbReference type="RefSeq" id="WP_161153194.1">
    <property type="nucleotide sequence ID" value="NZ_WEKT01000002.1"/>
</dbReference>
<keyword evidence="6" id="KW-0106">Calcium</keyword>
<evidence type="ECO:0000256" key="5">
    <source>
        <dbReference type="ARBA" id="ARBA00022801"/>
    </source>
</evidence>
<dbReference type="EMBL" id="WEKT01000002">
    <property type="protein sequence ID" value="MZI91880.1"/>
    <property type="molecule type" value="Genomic_DNA"/>
</dbReference>
<dbReference type="GO" id="GO:0052689">
    <property type="term" value="F:carboxylic ester hydrolase activity"/>
    <property type="evidence" value="ECO:0007669"/>
    <property type="project" value="UniProtKB-KW"/>
</dbReference>
<accession>A0A7X4LHK5</accession>
<feature type="chain" id="PRO_5030727452" evidence="8">
    <location>
        <begin position="24"/>
        <end position="544"/>
    </location>
</feature>
<evidence type="ECO:0000256" key="6">
    <source>
        <dbReference type="ARBA" id="ARBA00022837"/>
    </source>
</evidence>
<dbReference type="InterPro" id="IPR011118">
    <property type="entry name" value="Tannase/feruloyl_esterase"/>
</dbReference>
<evidence type="ECO:0000313" key="10">
    <source>
        <dbReference type="Proteomes" id="UP000462621"/>
    </source>
</evidence>
<keyword evidence="2" id="KW-0719">Serine esterase</keyword>
<keyword evidence="10" id="KW-1185">Reference proteome</keyword>
<evidence type="ECO:0000256" key="8">
    <source>
        <dbReference type="SAM" id="SignalP"/>
    </source>
</evidence>
<comment type="caution">
    <text evidence="9">The sequence shown here is derived from an EMBL/GenBank/DDBJ whole genome shotgun (WGS) entry which is preliminary data.</text>
</comment>
<dbReference type="SUPFAM" id="SSF53474">
    <property type="entry name" value="alpha/beta-Hydrolases"/>
    <property type="match status" value="1"/>
</dbReference>
<organism evidence="9 10">
    <name type="scientific">Vibrio eleionomae</name>
    <dbReference type="NCBI Taxonomy" id="2653505"/>
    <lineage>
        <taxon>Bacteria</taxon>
        <taxon>Pseudomonadati</taxon>
        <taxon>Pseudomonadota</taxon>
        <taxon>Gammaproteobacteria</taxon>
        <taxon>Vibrionales</taxon>
        <taxon>Vibrionaceae</taxon>
        <taxon>Vibrio</taxon>
    </lineage>
</organism>
<keyword evidence="4 8" id="KW-0732">Signal</keyword>
<dbReference type="InterPro" id="IPR029058">
    <property type="entry name" value="AB_hydrolase_fold"/>
</dbReference>
<keyword evidence="7" id="KW-1015">Disulfide bond</keyword>
<dbReference type="GO" id="GO:0046872">
    <property type="term" value="F:metal ion binding"/>
    <property type="evidence" value="ECO:0007669"/>
    <property type="project" value="UniProtKB-KW"/>
</dbReference>
<dbReference type="AlphaFoldDB" id="A0A7X4LHK5"/>
<evidence type="ECO:0000256" key="2">
    <source>
        <dbReference type="ARBA" id="ARBA00022487"/>
    </source>
</evidence>
<evidence type="ECO:0000256" key="1">
    <source>
        <dbReference type="ARBA" id="ARBA00006249"/>
    </source>
</evidence>
<reference evidence="9 10" key="1">
    <citation type="submission" date="2019-10" db="EMBL/GenBank/DDBJ databases">
        <title>Vibrio sp. nov. isolated from a shrimp pond.</title>
        <authorList>
            <person name="Gomez-Gil B."/>
            <person name="Enciso-Ibarra J."/>
            <person name="Enciso-Ibarra K."/>
            <person name="Bolan-Mejia C."/>
        </authorList>
    </citation>
    <scope>NUCLEOTIDE SEQUENCE [LARGE SCALE GENOMIC DNA]</scope>
    <source>
        <strain evidence="9 10">CAIM 722</strain>
    </source>
</reference>